<evidence type="ECO:0000313" key="6">
    <source>
        <dbReference type="Proteomes" id="UP001237642"/>
    </source>
</evidence>
<evidence type="ECO:0000313" key="5">
    <source>
        <dbReference type="EMBL" id="KAK1381933.1"/>
    </source>
</evidence>
<dbReference type="Pfam" id="PF13193">
    <property type="entry name" value="AMP-binding_C"/>
    <property type="match status" value="1"/>
</dbReference>
<name>A0AAD8MS36_9APIA</name>
<dbReference type="InterPro" id="IPR025110">
    <property type="entry name" value="AMP-bd_C"/>
</dbReference>
<sequence length="568" mass="62264">MSTYSQAHICQCLTRISTLRRNATVTITGTRRKTGEKFVENVLSLASGLVEVVGLKPGDVVAISALNSDLYLEWLLAVTYAGGICAPLNYRWSLEEAKSAMEIVRPILLVTDINSTCWHSKFQADTISSIRWHVLMDHAVELDITANGVPSSPMFTTEMLKTSCMKSKSLNYIWGPDGAAIICFTSGTTGRPKGVTLSHSAFVVQSLAKIAAVGYGENDVYLHTAPLCHIGGLSSAMAMLMVGGCHVLVPKFEARLALEAIDKHEVTSLITVPAMLADMVSVIRTTETWDRLLTVTKILNGGGSLSVELLKDAIQIFPRSKILSAYGMTEACSSLTFMTLYDSKEENYVQSFMNEETKSNLHEPRGVCVGKTAPHVELEINSEDVSHSGRILVRGPHMMLGYWGQIPIKESVPGIEGWFDTGDIGRLDNDGNVWLVGRTNGRIKSGGENVYPEEVEAVLSIHPGVARAVVVGLPDARLTEIVVACIQLKPTWTWADYSSKPSAKDNYQCLSSEILQNFCKDKNLTGFKVPKYCIIWTKPLPLTTTGKLRRDQVRSEVISHTQLLPSRL</sequence>
<protein>
    <submittedName>
        <fullName evidence="5">2-succinylbenzoate--CoA ligase, chloroplastic/peroxisomal</fullName>
    </submittedName>
</protein>
<dbReference type="PROSITE" id="PS00455">
    <property type="entry name" value="AMP_BINDING"/>
    <property type="match status" value="1"/>
</dbReference>
<dbReference type="PANTHER" id="PTHR43201:SF32">
    <property type="entry name" value="2-SUCCINYLBENZOATE--COA LIGASE, CHLOROPLASTIC_PEROXISOMAL"/>
    <property type="match status" value="1"/>
</dbReference>
<feature type="domain" description="AMP-dependent synthetase/ligase" evidence="3">
    <location>
        <begin position="22"/>
        <end position="403"/>
    </location>
</feature>
<dbReference type="GO" id="GO:0009698">
    <property type="term" value="P:phenylpropanoid metabolic process"/>
    <property type="evidence" value="ECO:0007669"/>
    <property type="project" value="UniProtKB-KW"/>
</dbReference>
<dbReference type="SUPFAM" id="SSF56801">
    <property type="entry name" value="Acetyl-CoA synthetase-like"/>
    <property type="match status" value="1"/>
</dbReference>
<dbReference type="Pfam" id="PF00501">
    <property type="entry name" value="AMP-binding"/>
    <property type="match status" value="1"/>
</dbReference>
<dbReference type="PANTHER" id="PTHR43201">
    <property type="entry name" value="ACYL-COA SYNTHETASE"/>
    <property type="match status" value="1"/>
</dbReference>
<dbReference type="InterPro" id="IPR020845">
    <property type="entry name" value="AMP-binding_CS"/>
</dbReference>
<reference evidence="5" key="1">
    <citation type="submission" date="2023-02" db="EMBL/GenBank/DDBJ databases">
        <title>Genome of toxic invasive species Heracleum sosnowskyi carries increased number of genes despite the absence of recent whole-genome duplications.</title>
        <authorList>
            <person name="Schelkunov M."/>
            <person name="Shtratnikova V."/>
            <person name="Makarenko M."/>
            <person name="Klepikova A."/>
            <person name="Omelchenko D."/>
            <person name="Novikova G."/>
            <person name="Obukhova E."/>
            <person name="Bogdanov V."/>
            <person name="Penin A."/>
            <person name="Logacheva M."/>
        </authorList>
    </citation>
    <scope>NUCLEOTIDE SEQUENCE</scope>
    <source>
        <strain evidence="5">Hsosn_3</strain>
        <tissue evidence="5">Leaf</tissue>
    </source>
</reference>
<evidence type="ECO:0000259" key="3">
    <source>
        <dbReference type="Pfam" id="PF00501"/>
    </source>
</evidence>
<feature type="domain" description="AMP-binding enzyme C-terminal" evidence="4">
    <location>
        <begin position="454"/>
        <end position="547"/>
    </location>
</feature>
<accession>A0AAD8MS36</accession>
<dbReference type="GO" id="GO:0031956">
    <property type="term" value="F:medium-chain fatty acid-CoA ligase activity"/>
    <property type="evidence" value="ECO:0007669"/>
    <property type="project" value="TreeGrafter"/>
</dbReference>
<gene>
    <name evidence="5" type="ORF">POM88_019668</name>
</gene>
<organism evidence="5 6">
    <name type="scientific">Heracleum sosnowskyi</name>
    <dbReference type="NCBI Taxonomy" id="360622"/>
    <lineage>
        <taxon>Eukaryota</taxon>
        <taxon>Viridiplantae</taxon>
        <taxon>Streptophyta</taxon>
        <taxon>Embryophyta</taxon>
        <taxon>Tracheophyta</taxon>
        <taxon>Spermatophyta</taxon>
        <taxon>Magnoliopsida</taxon>
        <taxon>eudicotyledons</taxon>
        <taxon>Gunneridae</taxon>
        <taxon>Pentapetalae</taxon>
        <taxon>asterids</taxon>
        <taxon>campanulids</taxon>
        <taxon>Apiales</taxon>
        <taxon>Apiaceae</taxon>
        <taxon>Apioideae</taxon>
        <taxon>apioid superclade</taxon>
        <taxon>Tordylieae</taxon>
        <taxon>Tordyliinae</taxon>
        <taxon>Heracleum</taxon>
    </lineage>
</organism>
<keyword evidence="5" id="KW-0436">Ligase</keyword>
<dbReference type="Proteomes" id="UP001237642">
    <property type="component" value="Unassembled WGS sequence"/>
</dbReference>
<evidence type="ECO:0000256" key="1">
    <source>
        <dbReference type="ARBA" id="ARBA00004930"/>
    </source>
</evidence>
<keyword evidence="2" id="KW-0587">Phenylpropanoid metabolism</keyword>
<dbReference type="EMBL" id="JAUIZM010000005">
    <property type="protein sequence ID" value="KAK1381933.1"/>
    <property type="molecule type" value="Genomic_DNA"/>
</dbReference>
<dbReference type="InterPro" id="IPR042099">
    <property type="entry name" value="ANL_N_sf"/>
</dbReference>
<proteinExistence type="predicted"/>
<reference evidence="5" key="2">
    <citation type="submission" date="2023-05" db="EMBL/GenBank/DDBJ databases">
        <authorList>
            <person name="Schelkunov M.I."/>
        </authorList>
    </citation>
    <scope>NUCLEOTIDE SEQUENCE</scope>
    <source>
        <strain evidence="5">Hsosn_3</strain>
        <tissue evidence="5">Leaf</tissue>
    </source>
</reference>
<comment type="pathway">
    <text evidence="1">Phytoalexin biosynthesis; 3,4',5-trihydroxystilbene biosynthesis; 3,4',5-trihydroxystilbene from trans-4-coumarate: step 1/2.</text>
</comment>
<keyword evidence="6" id="KW-1185">Reference proteome</keyword>
<evidence type="ECO:0000259" key="4">
    <source>
        <dbReference type="Pfam" id="PF13193"/>
    </source>
</evidence>
<dbReference type="AlphaFoldDB" id="A0AAD8MS36"/>
<comment type="caution">
    <text evidence="5">The sequence shown here is derived from an EMBL/GenBank/DDBJ whole genome shotgun (WGS) entry which is preliminary data.</text>
</comment>
<dbReference type="Gene3D" id="3.40.50.12780">
    <property type="entry name" value="N-terminal domain of ligase-like"/>
    <property type="match status" value="1"/>
</dbReference>
<dbReference type="GO" id="GO:0006631">
    <property type="term" value="P:fatty acid metabolic process"/>
    <property type="evidence" value="ECO:0007669"/>
    <property type="project" value="TreeGrafter"/>
</dbReference>
<evidence type="ECO:0000256" key="2">
    <source>
        <dbReference type="ARBA" id="ARBA00023051"/>
    </source>
</evidence>
<dbReference type="Gene3D" id="3.30.300.30">
    <property type="match status" value="1"/>
</dbReference>
<dbReference type="CDD" id="cd04433">
    <property type="entry name" value="AFD_class_I"/>
    <property type="match status" value="1"/>
</dbReference>
<dbReference type="InterPro" id="IPR045851">
    <property type="entry name" value="AMP-bd_C_sf"/>
</dbReference>
<dbReference type="InterPro" id="IPR000873">
    <property type="entry name" value="AMP-dep_synth/lig_dom"/>
</dbReference>